<evidence type="ECO:0000313" key="1">
    <source>
        <dbReference type="EMBL" id="APF20284.1"/>
    </source>
</evidence>
<protein>
    <submittedName>
        <fullName evidence="1">Uncharacterized protein</fullName>
    </submittedName>
</protein>
<name>A0A1J1CD30_CALAY</name>
<accession>A0A1J1CD30</accession>
<gene>
    <name evidence="1" type="ORF">Cabys_3538</name>
</gene>
<organism evidence="1 2">
    <name type="scientific">Caldithrix abyssi DSM 13497</name>
    <dbReference type="NCBI Taxonomy" id="880073"/>
    <lineage>
        <taxon>Bacteria</taxon>
        <taxon>Pseudomonadati</taxon>
        <taxon>Calditrichota</taxon>
        <taxon>Calditrichia</taxon>
        <taxon>Calditrichales</taxon>
        <taxon>Calditrichaceae</taxon>
        <taxon>Caldithrix</taxon>
    </lineage>
</organism>
<dbReference type="AlphaFoldDB" id="A0A1J1CD30"/>
<proteinExistence type="predicted"/>
<sequence length="46" mass="5265">MARKDFFNFKKSPLKDLFRDGGSENFCAAGVVEWLISRRPVIPIHA</sequence>
<reference evidence="1 2" key="1">
    <citation type="submission" date="2016-11" db="EMBL/GenBank/DDBJ databases">
        <title>Genomic analysis of Caldithrix abyssi and proposal of a novel bacterial phylum Caldithrichaeota.</title>
        <authorList>
            <person name="Kublanov I."/>
            <person name="Sigalova O."/>
            <person name="Gavrilov S."/>
            <person name="Lebedinsky A."/>
            <person name="Ivanova N."/>
            <person name="Daum C."/>
            <person name="Reddy T."/>
            <person name="Klenk H.P."/>
            <person name="Goker M."/>
            <person name="Reva O."/>
            <person name="Miroshnichenko M."/>
            <person name="Kyprides N."/>
            <person name="Woyke T."/>
            <person name="Gelfand M."/>
        </authorList>
    </citation>
    <scope>NUCLEOTIDE SEQUENCE [LARGE SCALE GENOMIC DNA]</scope>
    <source>
        <strain evidence="1 2">LF13</strain>
    </source>
</reference>
<dbReference type="EMBL" id="CP018099">
    <property type="protein sequence ID" value="APF20284.1"/>
    <property type="molecule type" value="Genomic_DNA"/>
</dbReference>
<dbReference type="KEGG" id="caby:Cabys_3538"/>
<dbReference type="Proteomes" id="UP000183868">
    <property type="component" value="Chromosome"/>
</dbReference>
<evidence type="ECO:0000313" key="2">
    <source>
        <dbReference type="Proteomes" id="UP000183868"/>
    </source>
</evidence>